<dbReference type="Proteomes" id="UP000076532">
    <property type="component" value="Unassembled WGS sequence"/>
</dbReference>
<reference evidence="1 2" key="1">
    <citation type="journal article" date="2016" name="Mol. Biol. Evol.">
        <title>Comparative Genomics of Early-Diverging Mushroom-Forming Fungi Provides Insights into the Origins of Lignocellulose Decay Capabilities.</title>
        <authorList>
            <person name="Nagy L.G."/>
            <person name="Riley R."/>
            <person name="Tritt A."/>
            <person name="Adam C."/>
            <person name="Daum C."/>
            <person name="Floudas D."/>
            <person name="Sun H."/>
            <person name="Yadav J.S."/>
            <person name="Pangilinan J."/>
            <person name="Larsson K.H."/>
            <person name="Matsuura K."/>
            <person name="Barry K."/>
            <person name="Labutti K."/>
            <person name="Kuo R."/>
            <person name="Ohm R.A."/>
            <person name="Bhattacharya S.S."/>
            <person name="Shirouzu T."/>
            <person name="Yoshinaga Y."/>
            <person name="Martin F.M."/>
            <person name="Grigoriev I.V."/>
            <person name="Hibbett D.S."/>
        </authorList>
    </citation>
    <scope>NUCLEOTIDE SEQUENCE [LARGE SCALE GENOMIC DNA]</scope>
    <source>
        <strain evidence="1 2">CBS 109695</strain>
    </source>
</reference>
<organism evidence="1 2">
    <name type="scientific">Athelia psychrophila</name>
    <dbReference type="NCBI Taxonomy" id="1759441"/>
    <lineage>
        <taxon>Eukaryota</taxon>
        <taxon>Fungi</taxon>
        <taxon>Dikarya</taxon>
        <taxon>Basidiomycota</taxon>
        <taxon>Agaricomycotina</taxon>
        <taxon>Agaricomycetes</taxon>
        <taxon>Agaricomycetidae</taxon>
        <taxon>Atheliales</taxon>
        <taxon>Atheliaceae</taxon>
        <taxon>Athelia</taxon>
    </lineage>
</organism>
<gene>
    <name evidence="1" type="ORF">FIBSPDRAFT_852401</name>
</gene>
<sequence length="61" mass="6678">MHGVGTILLTQRAKCADMIGLTASHGGTLTIDKRDNYDATYFFCAGSNDPWVEKCVVLGWK</sequence>
<name>A0A166RUI8_9AGAM</name>
<dbReference type="EMBL" id="KV417502">
    <property type="protein sequence ID" value="KZP28668.1"/>
    <property type="molecule type" value="Genomic_DNA"/>
</dbReference>
<evidence type="ECO:0000313" key="2">
    <source>
        <dbReference type="Proteomes" id="UP000076532"/>
    </source>
</evidence>
<protein>
    <submittedName>
        <fullName evidence="1">Uncharacterized protein</fullName>
    </submittedName>
</protein>
<keyword evidence="2" id="KW-1185">Reference proteome</keyword>
<proteinExistence type="predicted"/>
<dbReference type="AlphaFoldDB" id="A0A166RUI8"/>
<evidence type="ECO:0000313" key="1">
    <source>
        <dbReference type="EMBL" id="KZP28668.1"/>
    </source>
</evidence>
<accession>A0A166RUI8</accession>